<protein>
    <recommendedName>
        <fullName evidence="1">glutathione transferase</fullName>
        <ecNumber evidence="1">2.5.1.18</ecNumber>
    </recommendedName>
    <alternativeName>
        <fullName evidence="5">GST class-sigma</fullName>
    </alternativeName>
</protein>
<dbReference type="PANTHER" id="PTHR11571:SF160">
    <property type="entry name" value="GLUTATHIONE S-TRANSFERASE 6-RELATED"/>
    <property type="match status" value="1"/>
</dbReference>
<reference evidence="9" key="1">
    <citation type="submission" date="2016-11" db="UniProtKB">
        <authorList>
            <consortium name="WormBaseParasite"/>
        </authorList>
    </citation>
    <scope>IDENTIFICATION</scope>
</reference>
<dbReference type="PROSITE" id="PS50405">
    <property type="entry name" value="GST_CTER"/>
    <property type="match status" value="1"/>
</dbReference>
<dbReference type="PANTHER" id="PTHR11571">
    <property type="entry name" value="GLUTATHIONE S-TRANSFERASE"/>
    <property type="match status" value="1"/>
</dbReference>
<evidence type="ECO:0000259" key="6">
    <source>
        <dbReference type="PROSITE" id="PS50404"/>
    </source>
</evidence>
<comment type="catalytic activity">
    <reaction evidence="4">
        <text>RX + glutathione = an S-substituted glutathione + a halide anion + H(+)</text>
        <dbReference type="Rhea" id="RHEA:16437"/>
        <dbReference type="ChEBI" id="CHEBI:15378"/>
        <dbReference type="ChEBI" id="CHEBI:16042"/>
        <dbReference type="ChEBI" id="CHEBI:17792"/>
        <dbReference type="ChEBI" id="CHEBI:57925"/>
        <dbReference type="ChEBI" id="CHEBI:90779"/>
        <dbReference type="EC" id="2.5.1.18"/>
    </reaction>
</comment>
<dbReference type="GO" id="GO:0006749">
    <property type="term" value="P:glutathione metabolic process"/>
    <property type="evidence" value="ECO:0007669"/>
    <property type="project" value="TreeGrafter"/>
</dbReference>
<evidence type="ECO:0000256" key="1">
    <source>
        <dbReference type="ARBA" id="ARBA00012452"/>
    </source>
</evidence>
<evidence type="ECO:0000313" key="8">
    <source>
        <dbReference type="Proteomes" id="UP000095282"/>
    </source>
</evidence>
<dbReference type="PROSITE" id="PS50404">
    <property type="entry name" value="GST_NTER"/>
    <property type="match status" value="1"/>
</dbReference>
<dbReference type="SFLD" id="SFLDG01205">
    <property type="entry name" value="AMPS.1"/>
    <property type="match status" value="1"/>
</dbReference>
<dbReference type="InterPro" id="IPR036249">
    <property type="entry name" value="Thioredoxin-like_sf"/>
</dbReference>
<dbReference type="eggNOG" id="KOG1695">
    <property type="taxonomic scope" value="Eukaryota"/>
</dbReference>
<dbReference type="CDD" id="cd03192">
    <property type="entry name" value="GST_C_Sigma_like"/>
    <property type="match status" value="1"/>
</dbReference>
<keyword evidence="8" id="KW-1185">Reference proteome</keyword>
<dbReference type="Proteomes" id="UP000095282">
    <property type="component" value="Unplaced"/>
</dbReference>
<evidence type="ECO:0000256" key="5">
    <source>
        <dbReference type="ARBA" id="ARBA00078118"/>
    </source>
</evidence>
<proteinExistence type="inferred from homology"/>
<accession>A0A1I7TS13</accession>
<dbReference type="InterPro" id="IPR004046">
    <property type="entry name" value="GST_C"/>
</dbReference>
<evidence type="ECO:0000259" key="7">
    <source>
        <dbReference type="PROSITE" id="PS50405"/>
    </source>
</evidence>
<dbReference type="AlphaFoldDB" id="A0A1I7TS13"/>
<dbReference type="InterPro" id="IPR040079">
    <property type="entry name" value="Glutathione_S-Trfase"/>
</dbReference>
<evidence type="ECO:0000256" key="3">
    <source>
        <dbReference type="ARBA" id="ARBA00038317"/>
    </source>
</evidence>
<dbReference type="SUPFAM" id="SSF47616">
    <property type="entry name" value="GST C-terminal domain-like"/>
    <property type="match status" value="1"/>
</dbReference>
<organism evidence="8 9">
    <name type="scientific">Caenorhabditis tropicalis</name>
    <dbReference type="NCBI Taxonomy" id="1561998"/>
    <lineage>
        <taxon>Eukaryota</taxon>
        <taxon>Metazoa</taxon>
        <taxon>Ecdysozoa</taxon>
        <taxon>Nematoda</taxon>
        <taxon>Chromadorea</taxon>
        <taxon>Rhabditida</taxon>
        <taxon>Rhabditina</taxon>
        <taxon>Rhabditomorpha</taxon>
        <taxon>Rhabditoidea</taxon>
        <taxon>Rhabditidae</taxon>
        <taxon>Peloderinae</taxon>
        <taxon>Caenorhabditis</taxon>
    </lineage>
</organism>
<evidence type="ECO:0000256" key="2">
    <source>
        <dbReference type="ARBA" id="ARBA00022679"/>
    </source>
</evidence>
<dbReference type="Pfam" id="PF02798">
    <property type="entry name" value="GST_N"/>
    <property type="match status" value="1"/>
</dbReference>
<dbReference type="GO" id="GO:0004364">
    <property type="term" value="F:glutathione transferase activity"/>
    <property type="evidence" value="ECO:0007669"/>
    <property type="project" value="UniProtKB-EC"/>
</dbReference>
<feature type="domain" description="GST N-terminal" evidence="6">
    <location>
        <begin position="2"/>
        <end position="79"/>
    </location>
</feature>
<dbReference type="InterPro" id="IPR004045">
    <property type="entry name" value="Glutathione_S-Trfase_N"/>
</dbReference>
<dbReference type="SUPFAM" id="SSF52833">
    <property type="entry name" value="Thioredoxin-like"/>
    <property type="match status" value="1"/>
</dbReference>
<dbReference type="EC" id="2.5.1.18" evidence="1"/>
<dbReference type="FunFam" id="1.20.1050.10:FF:000031">
    <property type="entry name" value="Glutathione S-Transferase"/>
    <property type="match status" value="1"/>
</dbReference>
<dbReference type="Pfam" id="PF14497">
    <property type="entry name" value="GST_C_3"/>
    <property type="match status" value="1"/>
</dbReference>
<comment type="similarity">
    <text evidence="3">Belongs to the GST superfamily. Sigma family.</text>
</comment>
<dbReference type="FunFam" id="3.40.30.10:FF:000035">
    <property type="entry name" value="hematopoietic prostaglandin D synthase"/>
    <property type="match status" value="1"/>
</dbReference>
<evidence type="ECO:0000256" key="4">
    <source>
        <dbReference type="ARBA" id="ARBA00047960"/>
    </source>
</evidence>
<feature type="domain" description="GST C-terminal" evidence="7">
    <location>
        <begin position="81"/>
        <end position="206"/>
    </location>
</feature>
<dbReference type="SFLD" id="SFLDS00019">
    <property type="entry name" value="Glutathione_Transferase_(cytos"/>
    <property type="match status" value="1"/>
</dbReference>
<dbReference type="InterPro" id="IPR050213">
    <property type="entry name" value="GST_superfamily"/>
</dbReference>
<evidence type="ECO:0000313" key="9">
    <source>
        <dbReference type="WBParaSite" id="Csp11.Scaffold629.g11197.t1"/>
    </source>
</evidence>
<sequence>MVHYKLIYFPLRARAEISRQIFAYAGKDYEEQVVTFEQWPALKNSTPFGQLPVLEVNGKPVGQSYAIARYLAKEFGLAGKNDIEEAEVDALADQFKDYLNEVVPYMSVVAGFKPGDANQLRTDVFVPNFKKHFTFFENILSKSASGFFVGNSLTWVDLLISQHIQDVLEKDLAVVEEFKNVQAHRKKVQNLDRIKQWIAKRPEYPF</sequence>
<dbReference type="STRING" id="1561998.A0A1I7TS13"/>
<dbReference type="InterPro" id="IPR010987">
    <property type="entry name" value="Glutathione-S-Trfase_C-like"/>
</dbReference>
<dbReference type="Gene3D" id="3.40.30.10">
    <property type="entry name" value="Glutaredoxin"/>
    <property type="match status" value="1"/>
</dbReference>
<keyword evidence="2" id="KW-0808">Transferase</keyword>
<dbReference type="Gene3D" id="1.20.1050.10">
    <property type="match status" value="1"/>
</dbReference>
<dbReference type="SFLD" id="SFLDG00363">
    <property type="entry name" value="AMPS_(cytGST):_Alpha-__Mu-__Pi"/>
    <property type="match status" value="1"/>
</dbReference>
<dbReference type="InterPro" id="IPR036282">
    <property type="entry name" value="Glutathione-S-Trfase_C_sf"/>
</dbReference>
<dbReference type="CDD" id="cd03039">
    <property type="entry name" value="GST_N_Sigma_like"/>
    <property type="match status" value="1"/>
</dbReference>
<dbReference type="GO" id="GO:0004602">
    <property type="term" value="F:glutathione peroxidase activity"/>
    <property type="evidence" value="ECO:0007669"/>
    <property type="project" value="UniProtKB-ARBA"/>
</dbReference>
<dbReference type="WBParaSite" id="Csp11.Scaffold629.g11197.t1">
    <property type="protein sequence ID" value="Csp11.Scaffold629.g11197.t1"/>
    <property type="gene ID" value="Csp11.Scaffold629.g11197"/>
</dbReference>
<dbReference type="GO" id="GO:0005737">
    <property type="term" value="C:cytoplasm"/>
    <property type="evidence" value="ECO:0007669"/>
    <property type="project" value="UniProtKB-ARBA"/>
</dbReference>
<name>A0A1I7TS13_9PELO</name>